<dbReference type="HAMAP" id="MF_00972">
    <property type="entry name" value="tRNA_aden_deaminase"/>
    <property type="match status" value="1"/>
</dbReference>
<comment type="similarity">
    <text evidence="1">Belongs to the cytidine and deoxycytidylate deaminase family. ADAT2 subfamily.</text>
</comment>
<protein>
    <recommendedName>
        <fullName evidence="8">tRNA-specific adenosine deaminase</fullName>
        <ecNumber evidence="8">3.5.4.33</ecNumber>
    </recommendedName>
</protein>
<dbReference type="Gene3D" id="3.40.140.10">
    <property type="entry name" value="Cytidine Deaminase, domain 2"/>
    <property type="match status" value="1"/>
</dbReference>
<dbReference type="GO" id="GO:0052717">
    <property type="term" value="F:tRNA-specific adenosine-34 deaminase activity"/>
    <property type="evidence" value="ECO:0007669"/>
    <property type="project" value="UniProtKB-EC"/>
</dbReference>
<evidence type="ECO:0000256" key="1">
    <source>
        <dbReference type="ARBA" id="ARBA00010669"/>
    </source>
</evidence>
<feature type="active site" description="Proton donor" evidence="8">
    <location>
        <position position="49"/>
    </location>
</feature>
<dbReference type="Pfam" id="PF00383">
    <property type="entry name" value="dCMP_cyt_deam_1"/>
    <property type="match status" value="1"/>
</dbReference>
<dbReference type="PANTHER" id="PTHR11079">
    <property type="entry name" value="CYTOSINE DEAMINASE FAMILY MEMBER"/>
    <property type="match status" value="1"/>
</dbReference>
<name>A0ABU2RFT6_9ACTN</name>
<dbReference type="InterPro" id="IPR002125">
    <property type="entry name" value="CMP_dCMP_dom"/>
</dbReference>
<evidence type="ECO:0000256" key="7">
    <source>
        <dbReference type="ARBA" id="ARBA00048045"/>
    </source>
</evidence>
<feature type="domain" description="CMP/dCMP-type deaminase" evidence="9">
    <location>
        <begin position="1"/>
        <end position="107"/>
    </location>
</feature>
<feature type="binding site" evidence="8">
    <location>
        <position position="47"/>
    </location>
    <ligand>
        <name>Zn(2+)</name>
        <dbReference type="ChEBI" id="CHEBI:29105"/>
        <note>catalytic</note>
    </ligand>
</feature>
<dbReference type="InterPro" id="IPR016192">
    <property type="entry name" value="APOBEC/CMP_deaminase_Zn-bd"/>
</dbReference>
<comment type="subunit">
    <text evidence="2 8">Homodimer.</text>
</comment>
<keyword evidence="3 8" id="KW-0819">tRNA processing</keyword>
<organism evidence="10 11">
    <name type="scientific">Streptomyces salyersiae</name>
    <dbReference type="NCBI Taxonomy" id="3075530"/>
    <lineage>
        <taxon>Bacteria</taxon>
        <taxon>Bacillati</taxon>
        <taxon>Actinomycetota</taxon>
        <taxon>Actinomycetes</taxon>
        <taxon>Kitasatosporales</taxon>
        <taxon>Streptomycetaceae</taxon>
        <taxon>Streptomyces</taxon>
    </lineage>
</organism>
<proteinExistence type="inferred from homology"/>
<evidence type="ECO:0000256" key="8">
    <source>
        <dbReference type="HAMAP-Rule" id="MF_00972"/>
    </source>
</evidence>
<dbReference type="SUPFAM" id="SSF53927">
    <property type="entry name" value="Cytidine deaminase-like"/>
    <property type="match status" value="1"/>
</dbReference>
<keyword evidence="4 8" id="KW-0479">Metal-binding</keyword>
<sequence length="142" mass="14882">MRQALHEAAQAASAGDVPVGAVVLGPDGAPLATGHNEREATGDPTAHAEVLALRRAASVLGGWRLTGCTLVVTLEPCTMCAGALVQSRVGRVVYGARDEKAGAAGSLWDVLRDRRLNHRPEVVSGVLEETCAAQLTAFFRER</sequence>
<keyword evidence="11" id="KW-1185">Reference proteome</keyword>
<feature type="binding site" evidence="8">
    <location>
        <position position="77"/>
    </location>
    <ligand>
        <name>Zn(2+)</name>
        <dbReference type="ChEBI" id="CHEBI:29105"/>
        <note>catalytic</note>
    </ligand>
</feature>
<dbReference type="InterPro" id="IPR028883">
    <property type="entry name" value="tRNA_aden_deaminase"/>
</dbReference>
<evidence type="ECO:0000259" key="9">
    <source>
        <dbReference type="PROSITE" id="PS51747"/>
    </source>
</evidence>
<comment type="function">
    <text evidence="8">Catalyzes the deamination of adenosine to inosine at the wobble position 34 of tRNA(Arg2).</text>
</comment>
<reference evidence="11" key="1">
    <citation type="submission" date="2023-07" db="EMBL/GenBank/DDBJ databases">
        <title>30 novel species of actinomycetes from the DSMZ collection.</title>
        <authorList>
            <person name="Nouioui I."/>
        </authorList>
    </citation>
    <scope>NUCLEOTIDE SEQUENCE [LARGE SCALE GENOMIC DNA]</scope>
    <source>
        <strain evidence="11">DSM 41770</strain>
    </source>
</reference>
<keyword evidence="6 8" id="KW-0862">Zinc</keyword>
<gene>
    <name evidence="8 10" type="primary">tadA</name>
    <name evidence="10" type="ORF">RM649_07290</name>
</gene>
<comment type="catalytic activity">
    <reaction evidence="7 8">
        <text>adenosine(34) in tRNA + H2O + H(+) = inosine(34) in tRNA + NH4(+)</text>
        <dbReference type="Rhea" id="RHEA:43168"/>
        <dbReference type="Rhea" id="RHEA-COMP:10373"/>
        <dbReference type="Rhea" id="RHEA-COMP:10374"/>
        <dbReference type="ChEBI" id="CHEBI:15377"/>
        <dbReference type="ChEBI" id="CHEBI:15378"/>
        <dbReference type="ChEBI" id="CHEBI:28938"/>
        <dbReference type="ChEBI" id="CHEBI:74411"/>
        <dbReference type="ChEBI" id="CHEBI:82852"/>
        <dbReference type="EC" id="3.5.4.33"/>
    </reaction>
</comment>
<evidence type="ECO:0000256" key="3">
    <source>
        <dbReference type="ARBA" id="ARBA00022694"/>
    </source>
</evidence>
<evidence type="ECO:0000256" key="6">
    <source>
        <dbReference type="ARBA" id="ARBA00022833"/>
    </source>
</evidence>
<evidence type="ECO:0000313" key="10">
    <source>
        <dbReference type="EMBL" id="MDT0427446.1"/>
    </source>
</evidence>
<dbReference type="PROSITE" id="PS00903">
    <property type="entry name" value="CYT_DCMP_DEAMINASES_1"/>
    <property type="match status" value="1"/>
</dbReference>
<dbReference type="PANTHER" id="PTHR11079:SF202">
    <property type="entry name" value="TRNA-SPECIFIC ADENOSINE DEAMINASE"/>
    <property type="match status" value="1"/>
</dbReference>
<evidence type="ECO:0000256" key="5">
    <source>
        <dbReference type="ARBA" id="ARBA00022801"/>
    </source>
</evidence>
<dbReference type="RefSeq" id="WP_200695019.1">
    <property type="nucleotide sequence ID" value="NZ_JAVREX010000003.1"/>
</dbReference>
<dbReference type="EC" id="3.5.4.33" evidence="8"/>
<dbReference type="PROSITE" id="PS51747">
    <property type="entry name" value="CYT_DCMP_DEAMINASES_2"/>
    <property type="match status" value="1"/>
</dbReference>
<evidence type="ECO:0000256" key="4">
    <source>
        <dbReference type="ARBA" id="ARBA00022723"/>
    </source>
</evidence>
<dbReference type="CDD" id="cd01285">
    <property type="entry name" value="nucleoside_deaminase"/>
    <property type="match status" value="1"/>
</dbReference>
<dbReference type="InterPro" id="IPR016193">
    <property type="entry name" value="Cytidine_deaminase-like"/>
</dbReference>
<evidence type="ECO:0000256" key="2">
    <source>
        <dbReference type="ARBA" id="ARBA00011738"/>
    </source>
</evidence>
<comment type="cofactor">
    <cofactor evidence="8">
        <name>Zn(2+)</name>
        <dbReference type="ChEBI" id="CHEBI:29105"/>
    </cofactor>
    <text evidence="8">Binds 1 zinc ion per subunit.</text>
</comment>
<dbReference type="Proteomes" id="UP001183777">
    <property type="component" value="Unassembled WGS sequence"/>
</dbReference>
<feature type="binding site" evidence="8">
    <location>
        <position position="80"/>
    </location>
    <ligand>
        <name>Zn(2+)</name>
        <dbReference type="ChEBI" id="CHEBI:29105"/>
        <note>catalytic</note>
    </ligand>
</feature>
<dbReference type="NCBIfam" id="NF008113">
    <property type="entry name" value="PRK10860.1"/>
    <property type="match status" value="1"/>
</dbReference>
<accession>A0ABU2RFT6</accession>
<evidence type="ECO:0000313" key="11">
    <source>
        <dbReference type="Proteomes" id="UP001183777"/>
    </source>
</evidence>
<comment type="caution">
    <text evidence="10">The sequence shown here is derived from an EMBL/GenBank/DDBJ whole genome shotgun (WGS) entry which is preliminary data.</text>
</comment>
<keyword evidence="5 8" id="KW-0378">Hydrolase</keyword>
<dbReference type="EMBL" id="JAVREX010000003">
    <property type="protein sequence ID" value="MDT0427446.1"/>
    <property type="molecule type" value="Genomic_DNA"/>
</dbReference>